<dbReference type="EMBL" id="PNGV01000001">
    <property type="protein sequence ID" value="PMC42932.1"/>
    <property type="molecule type" value="Genomic_DNA"/>
</dbReference>
<dbReference type="GO" id="GO:0008168">
    <property type="term" value="F:methyltransferase activity"/>
    <property type="evidence" value="ECO:0007669"/>
    <property type="project" value="UniProtKB-KW"/>
</dbReference>
<keyword evidence="2" id="KW-0808">Transferase</keyword>
<dbReference type="AlphaFoldDB" id="A0A2N6RXZ1"/>
<sequence length="46" mass="5339">MPQDLRKAHDELDKVVDVAFGSAKPCSNNDERLEILFKSYIRMTKE</sequence>
<proteinExistence type="predicted"/>
<dbReference type="Proteomes" id="UP000235771">
    <property type="component" value="Unassembled WGS sequence"/>
</dbReference>
<keyword evidence="3" id="KW-1185">Reference proteome</keyword>
<gene>
    <name evidence="2" type="ORF">CJ216_02195</name>
</gene>
<evidence type="ECO:0000313" key="2">
    <source>
        <dbReference type="EMBL" id="PMC42932.1"/>
    </source>
</evidence>
<comment type="caution">
    <text evidence="2">The sequence shown here is derived from an EMBL/GenBank/DDBJ whole genome shotgun (WGS) entry which is preliminary data.</text>
</comment>
<feature type="domain" description="MmeI-like C-terminal" evidence="1">
    <location>
        <begin position="1"/>
        <end position="45"/>
    </location>
</feature>
<name>A0A2N6RXZ1_9BIFI</name>
<reference evidence="2 3" key="1">
    <citation type="submission" date="2017-09" db="EMBL/GenBank/DDBJ databases">
        <title>Bacterial strain isolated from the female urinary microbiota.</title>
        <authorList>
            <person name="Thomas-White K."/>
            <person name="Kumar N."/>
            <person name="Forster S."/>
            <person name="Putonti C."/>
            <person name="Lawley T."/>
            <person name="Wolfe A.J."/>
        </authorList>
    </citation>
    <scope>NUCLEOTIDE SEQUENCE [LARGE SCALE GENOMIC DNA]</scope>
    <source>
        <strain evidence="2 3">UMB1686</strain>
    </source>
</reference>
<dbReference type="Pfam" id="PF20467">
    <property type="entry name" value="MmeI_C"/>
    <property type="match status" value="1"/>
</dbReference>
<evidence type="ECO:0000313" key="3">
    <source>
        <dbReference type="Proteomes" id="UP000235771"/>
    </source>
</evidence>
<dbReference type="InterPro" id="IPR046818">
    <property type="entry name" value="MmeI_C"/>
</dbReference>
<evidence type="ECO:0000259" key="1">
    <source>
        <dbReference type="Pfam" id="PF20467"/>
    </source>
</evidence>
<accession>A0A2N6RXZ1</accession>
<organism evidence="2 3">
    <name type="scientific">Gardnerella greenwoodii</name>
    <dbReference type="NCBI Taxonomy" id="2914925"/>
    <lineage>
        <taxon>Bacteria</taxon>
        <taxon>Bacillati</taxon>
        <taxon>Actinomycetota</taxon>
        <taxon>Actinomycetes</taxon>
        <taxon>Bifidobacteriales</taxon>
        <taxon>Bifidobacteriaceae</taxon>
        <taxon>Gardnerella</taxon>
    </lineage>
</organism>
<protein>
    <submittedName>
        <fullName evidence="2">DNA methyltransferase</fullName>
    </submittedName>
</protein>
<dbReference type="GO" id="GO:0032259">
    <property type="term" value="P:methylation"/>
    <property type="evidence" value="ECO:0007669"/>
    <property type="project" value="UniProtKB-KW"/>
</dbReference>
<keyword evidence="2" id="KW-0489">Methyltransferase</keyword>